<sequence>MEATTSLGEVCDLVAADGFSQLEAISDLTMAYQYGSMTIVAADGIGCSWMLVSDEFWTEWASFDLRALSASAYPTDAAPPADWDCSNSRCSYETVSAEWWYELDVSVVGLTDAAGQRQLAERFSLIVEDILDGVSAPPVVQKTALECSALSAAIDLQESRWGFSAFTSAEPYESAPWNQITPVAWELSGATKCHGQDPADTLNASSFFGFTLYPGSIAAYEVCENQTEWSALEMPAVLSAAVGPWISQSQESCATDGYSAAEFGTPLLPGEAQVLPLEWTSARLDAAGATLAAVFAAGGDPQT</sequence>
<dbReference type="Proteomes" id="UP001501690">
    <property type="component" value="Unassembled WGS sequence"/>
</dbReference>
<dbReference type="EMBL" id="BAAAPL010000001">
    <property type="protein sequence ID" value="GAA1689111.1"/>
    <property type="molecule type" value="Genomic_DNA"/>
</dbReference>
<reference evidence="2" key="1">
    <citation type="journal article" date="2019" name="Int. J. Syst. Evol. Microbiol.">
        <title>The Global Catalogue of Microorganisms (GCM) 10K type strain sequencing project: providing services to taxonomists for standard genome sequencing and annotation.</title>
        <authorList>
            <consortium name="The Broad Institute Genomics Platform"/>
            <consortium name="The Broad Institute Genome Sequencing Center for Infectious Disease"/>
            <person name="Wu L."/>
            <person name="Ma J."/>
        </authorList>
    </citation>
    <scope>NUCLEOTIDE SEQUENCE [LARGE SCALE GENOMIC DNA]</scope>
    <source>
        <strain evidence="2">JCM 15577</strain>
    </source>
</reference>
<accession>A0ABP4TKU7</accession>
<comment type="caution">
    <text evidence="1">The sequence shown here is derived from an EMBL/GenBank/DDBJ whole genome shotgun (WGS) entry which is preliminary data.</text>
</comment>
<proteinExistence type="predicted"/>
<name>A0ABP4TKU7_9MICO</name>
<evidence type="ECO:0000313" key="2">
    <source>
        <dbReference type="Proteomes" id="UP001501690"/>
    </source>
</evidence>
<organism evidence="1 2">
    <name type="scientific">Microbacterium sediminicola</name>
    <dbReference type="NCBI Taxonomy" id="415210"/>
    <lineage>
        <taxon>Bacteria</taxon>
        <taxon>Bacillati</taxon>
        <taxon>Actinomycetota</taxon>
        <taxon>Actinomycetes</taxon>
        <taxon>Micrococcales</taxon>
        <taxon>Microbacteriaceae</taxon>
        <taxon>Microbacterium</taxon>
    </lineage>
</organism>
<keyword evidence="2" id="KW-1185">Reference proteome</keyword>
<dbReference type="RefSeq" id="WP_344068096.1">
    <property type="nucleotide sequence ID" value="NZ_BAAAPL010000001.1"/>
</dbReference>
<evidence type="ECO:0000313" key="1">
    <source>
        <dbReference type="EMBL" id="GAA1689111.1"/>
    </source>
</evidence>
<gene>
    <name evidence="1" type="ORF">GCM10009808_02540</name>
</gene>
<protein>
    <submittedName>
        <fullName evidence="1">Uncharacterized protein</fullName>
    </submittedName>
</protein>